<evidence type="ECO:0000313" key="6">
    <source>
        <dbReference type="EMBL" id="ROO85284.1"/>
    </source>
</evidence>
<proteinExistence type="predicted"/>
<dbReference type="EMBL" id="RJKE01000001">
    <property type="protein sequence ID" value="ROO85284.1"/>
    <property type="molecule type" value="Genomic_DNA"/>
</dbReference>
<organism evidence="6 7">
    <name type="scientific">Actinocorallia herbida</name>
    <dbReference type="NCBI Taxonomy" id="58109"/>
    <lineage>
        <taxon>Bacteria</taxon>
        <taxon>Bacillati</taxon>
        <taxon>Actinomycetota</taxon>
        <taxon>Actinomycetes</taxon>
        <taxon>Streptosporangiales</taxon>
        <taxon>Thermomonosporaceae</taxon>
        <taxon>Actinocorallia</taxon>
    </lineage>
</organism>
<dbReference type="InterPro" id="IPR001647">
    <property type="entry name" value="HTH_TetR"/>
</dbReference>
<dbReference type="GO" id="GO:0003700">
    <property type="term" value="F:DNA-binding transcription factor activity"/>
    <property type="evidence" value="ECO:0007669"/>
    <property type="project" value="TreeGrafter"/>
</dbReference>
<keyword evidence="3" id="KW-0804">Transcription</keyword>
<feature type="domain" description="HTH tetR-type" evidence="5">
    <location>
        <begin position="15"/>
        <end position="75"/>
    </location>
</feature>
<dbReference type="AlphaFoldDB" id="A0A3N1CVM0"/>
<name>A0A3N1CVM0_9ACTN</name>
<dbReference type="PRINTS" id="PR00455">
    <property type="entry name" value="HTHTETR"/>
</dbReference>
<evidence type="ECO:0000256" key="1">
    <source>
        <dbReference type="ARBA" id="ARBA00023015"/>
    </source>
</evidence>
<reference evidence="6 7" key="1">
    <citation type="submission" date="2018-11" db="EMBL/GenBank/DDBJ databases">
        <title>Sequencing the genomes of 1000 actinobacteria strains.</title>
        <authorList>
            <person name="Klenk H.-P."/>
        </authorList>
    </citation>
    <scope>NUCLEOTIDE SEQUENCE [LARGE SCALE GENOMIC DNA]</scope>
    <source>
        <strain evidence="6 7">DSM 44254</strain>
    </source>
</reference>
<gene>
    <name evidence="6" type="ORF">EDD29_2826</name>
</gene>
<keyword evidence="7" id="KW-1185">Reference proteome</keyword>
<dbReference type="PROSITE" id="PS50977">
    <property type="entry name" value="HTH_TETR_2"/>
    <property type="match status" value="1"/>
</dbReference>
<evidence type="ECO:0000259" key="5">
    <source>
        <dbReference type="PROSITE" id="PS50977"/>
    </source>
</evidence>
<accession>A0A3N1CVM0</accession>
<evidence type="ECO:0000256" key="4">
    <source>
        <dbReference type="PROSITE-ProRule" id="PRU00335"/>
    </source>
</evidence>
<dbReference type="SUPFAM" id="SSF46689">
    <property type="entry name" value="Homeodomain-like"/>
    <property type="match status" value="1"/>
</dbReference>
<comment type="caution">
    <text evidence="6">The sequence shown here is derived from an EMBL/GenBank/DDBJ whole genome shotgun (WGS) entry which is preliminary data.</text>
</comment>
<dbReference type="Gene3D" id="1.10.357.10">
    <property type="entry name" value="Tetracycline Repressor, domain 2"/>
    <property type="match status" value="1"/>
</dbReference>
<dbReference type="Proteomes" id="UP000272400">
    <property type="component" value="Unassembled WGS sequence"/>
</dbReference>
<evidence type="ECO:0000256" key="3">
    <source>
        <dbReference type="ARBA" id="ARBA00023163"/>
    </source>
</evidence>
<keyword evidence="1" id="KW-0805">Transcription regulation</keyword>
<feature type="DNA-binding region" description="H-T-H motif" evidence="4">
    <location>
        <begin position="38"/>
        <end position="57"/>
    </location>
</feature>
<evidence type="ECO:0000313" key="7">
    <source>
        <dbReference type="Proteomes" id="UP000272400"/>
    </source>
</evidence>
<dbReference type="GO" id="GO:0000976">
    <property type="term" value="F:transcription cis-regulatory region binding"/>
    <property type="evidence" value="ECO:0007669"/>
    <property type="project" value="TreeGrafter"/>
</dbReference>
<dbReference type="InterPro" id="IPR050109">
    <property type="entry name" value="HTH-type_TetR-like_transc_reg"/>
</dbReference>
<protein>
    <submittedName>
        <fullName evidence="6">TetR family transcriptional regulator</fullName>
    </submittedName>
</protein>
<sequence>MTGMSRSTRTRLRGAELEEAILRAAESCFARFGIAKTTMDDVARAAEVARATVYRYFPDREALVLASVRRRARLNIEPARAHIAKFDTFAEKLVEGICHNVRRGRRDPMVDRLVSPEEMALASSLLGDTGIAVELTHALWAPILVAARESGELRADVEPLELSEWISHLEIMFIGQFGRDEASFARFRAMIEKFLVPAVVAAP</sequence>
<dbReference type="Pfam" id="PF00440">
    <property type="entry name" value="TetR_N"/>
    <property type="match status" value="1"/>
</dbReference>
<evidence type="ECO:0000256" key="2">
    <source>
        <dbReference type="ARBA" id="ARBA00023125"/>
    </source>
</evidence>
<keyword evidence="2 4" id="KW-0238">DNA-binding</keyword>
<dbReference type="PANTHER" id="PTHR30055">
    <property type="entry name" value="HTH-TYPE TRANSCRIPTIONAL REGULATOR RUTR"/>
    <property type="match status" value="1"/>
</dbReference>
<dbReference type="PANTHER" id="PTHR30055:SF234">
    <property type="entry name" value="HTH-TYPE TRANSCRIPTIONAL REGULATOR BETI"/>
    <property type="match status" value="1"/>
</dbReference>
<dbReference type="InterPro" id="IPR009057">
    <property type="entry name" value="Homeodomain-like_sf"/>
</dbReference>